<dbReference type="InterPro" id="IPR022813">
    <property type="entry name" value="SecD/SecF_arch_bac"/>
</dbReference>
<evidence type="ECO:0000256" key="12">
    <source>
        <dbReference type="HAMAP-Rule" id="MF_01464"/>
    </source>
</evidence>
<dbReference type="PRINTS" id="PR01755">
    <property type="entry name" value="SECFTRNLCASE"/>
</dbReference>
<evidence type="ECO:0000256" key="8">
    <source>
        <dbReference type="ARBA" id="ARBA00023136"/>
    </source>
</evidence>
<accession>A0A1H9CR69</accession>
<evidence type="ECO:0000256" key="9">
    <source>
        <dbReference type="ARBA" id="ARBA00059018"/>
    </source>
</evidence>
<dbReference type="NCBIfam" id="TIGR00916">
    <property type="entry name" value="2A0604s01"/>
    <property type="match status" value="1"/>
</dbReference>
<dbReference type="InterPro" id="IPR022646">
    <property type="entry name" value="SecD/SecF_CS"/>
</dbReference>
<evidence type="ECO:0000256" key="2">
    <source>
        <dbReference type="ARBA" id="ARBA00022448"/>
    </source>
</evidence>
<dbReference type="AlphaFoldDB" id="A0A1H9CR69"/>
<feature type="transmembrane region" description="Helical" evidence="12">
    <location>
        <begin position="229"/>
        <end position="247"/>
    </location>
</feature>
<dbReference type="NCBIfam" id="TIGR00966">
    <property type="entry name" value="transloc_SecF"/>
    <property type="match status" value="1"/>
</dbReference>
<evidence type="ECO:0000256" key="10">
    <source>
        <dbReference type="ARBA" id="ARBA00060856"/>
    </source>
</evidence>
<feature type="transmembrane region" description="Helical" evidence="12">
    <location>
        <begin position="7"/>
        <end position="27"/>
    </location>
</feature>
<dbReference type="Gene3D" id="1.20.1640.10">
    <property type="entry name" value="Multidrug efflux transporter AcrB transmembrane domain"/>
    <property type="match status" value="1"/>
</dbReference>
<keyword evidence="8 12" id="KW-0472">Membrane</keyword>
<comment type="subunit">
    <text evidence="12">Forms a complex with SecD. Part of the essential Sec protein translocation apparatus which comprises SecA, SecYEG and auxiliary proteins SecDF-YajC and YidC.</text>
</comment>
<evidence type="ECO:0000256" key="7">
    <source>
        <dbReference type="ARBA" id="ARBA00023010"/>
    </source>
</evidence>
<evidence type="ECO:0000256" key="11">
    <source>
        <dbReference type="ARBA" id="ARBA00061053"/>
    </source>
</evidence>
<evidence type="ECO:0000313" key="15">
    <source>
        <dbReference type="Proteomes" id="UP000199647"/>
    </source>
</evidence>
<comment type="similarity">
    <text evidence="10">In the C-terminal section; belongs to the SecD/SecF family. SecF subfamily.</text>
</comment>
<dbReference type="GO" id="GO:0065002">
    <property type="term" value="P:intracellular protein transmembrane transport"/>
    <property type="evidence" value="ECO:0007669"/>
    <property type="project" value="UniProtKB-UniRule"/>
</dbReference>
<dbReference type="GO" id="GO:0006605">
    <property type="term" value="P:protein targeting"/>
    <property type="evidence" value="ECO:0007669"/>
    <property type="project" value="UniProtKB-UniRule"/>
</dbReference>
<dbReference type="InterPro" id="IPR005665">
    <property type="entry name" value="SecF_bac"/>
</dbReference>
<feature type="domain" description="Protein export membrane protein SecD/SecF C-terminal" evidence="13">
    <location>
        <begin position="105"/>
        <end position="280"/>
    </location>
</feature>
<dbReference type="Proteomes" id="UP000199647">
    <property type="component" value="Unassembled WGS sequence"/>
</dbReference>
<dbReference type="EMBL" id="FOFG01000002">
    <property type="protein sequence ID" value="SEQ03712.1"/>
    <property type="molecule type" value="Genomic_DNA"/>
</dbReference>
<comment type="function">
    <text evidence="9 12">Part of the Sec protein translocase complex. Interacts with the SecYEG preprotein conducting channel. SecDF uses the proton motive force (PMF) to complete protein translocation after the ATP-dependent function of SecA.</text>
</comment>
<dbReference type="GO" id="GO:0043952">
    <property type="term" value="P:protein transport by the Sec complex"/>
    <property type="evidence" value="ECO:0007669"/>
    <property type="project" value="UniProtKB-UniRule"/>
</dbReference>
<keyword evidence="7 12" id="KW-0811">Translocation</keyword>
<feature type="transmembrane region" description="Helical" evidence="12">
    <location>
        <begin position="149"/>
        <end position="171"/>
    </location>
</feature>
<evidence type="ECO:0000256" key="6">
    <source>
        <dbReference type="ARBA" id="ARBA00022989"/>
    </source>
</evidence>
<gene>
    <name evidence="12" type="primary">secF</name>
    <name evidence="14" type="ORF">SAMN05216548_102228</name>
</gene>
<dbReference type="Pfam" id="PF02355">
    <property type="entry name" value="SecD_SecF_C"/>
    <property type="match status" value="1"/>
</dbReference>
<feature type="transmembrane region" description="Helical" evidence="12">
    <location>
        <begin position="253"/>
        <end position="279"/>
    </location>
</feature>
<keyword evidence="5 12" id="KW-0653">Protein transport</keyword>
<dbReference type="InterPro" id="IPR048634">
    <property type="entry name" value="SecD_SecF_C"/>
</dbReference>
<dbReference type="InterPro" id="IPR022645">
    <property type="entry name" value="SecD/SecF_bac"/>
</dbReference>
<evidence type="ECO:0000256" key="4">
    <source>
        <dbReference type="ARBA" id="ARBA00022692"/>
    </source>
</evidence>
<evidence type="ECO:0000256" key="1">
    <source>
        <dbReference type="ARBA" id="ARBA00004651"/>
    </source>
</evidence>
<evidence type="ECO:0000256" key="5">
    <source>
        <dbReference type="ARBA" id="ARBA00022927"/>
    </source>
</evidence>
<dbReference type="STRING" id="1855383.SAMN05216548_102228"/>
<proteinExistence type="inferred from homology"/>
<organism evidence="14 15">
    <name type="scientific">Faunimonas pinastri</name>
    <dbReference type="NCBI Taxonomy" id="1855383"/>
    <lineage>
        <taxon>Bacteria</taxon>
        <taxon>Pseudomonadati</taxon>
        <taxon>Pseudomonadota</taxon>
        <taxon>Alphaproteobacteria</taxon>
        <taxon>Hyphomicrobiales</taxon>
        <taxon>Afifellaceae</taxon>
        <taxon>Faunimonas</taxon>
    </lineage>
</organism>
<name>A0A1H9CR69_9HYPH</name>
<dbReference type="SUPFAM" id="SSF82866">
    <property type="entry name" value="Multidrug efflux transporter AcrB transmembrane domain"/>
    <property type="match status" value="1"/>
</dbReference>
<dbReference type="PANTHER" id="PTHR30081:SF8">
    <property type="entry name" value="PROTEIN TRANSLOCASE SUBUNIT SECF"/>
    <property type="match status" value="1"/>
</dbReference>
<dbReference type="Pfam" id="PF07549">
    <property type="entry name" value="Sec_GG"/>
    <property type="match status" value="1"/>
</dbReference>
<keyword evidence="3 12" id="KW-1003">Cell membrane</keyword>
<keyword evidence="2 12" id="KW-0813">Transport</keyword>
<feature type="transmembrane region" description="Helical" evidence="12">
    <location>
        <begin position="177"/>
        <end position="198"/>
    </location>
</feature>
<comment type="similarity">
    <text evidence="11">In the N-terminal section; belongs to the SecD/SecF family. SecD subfamily.</text>
</comment>
<keyword evidence="6 12" id="KW-1133">Transmembrane helix</keyword>
<dbReference type="FunFam" id="1.20.1640.10:FF:000024">
    <property type="entry name" value="Multifunctional fusion protein"/>
    <property type="match status" value="1"/>
</dbReference>
<dbReference type="HAMAP" id="MF_01464_B">
    <property type="entry name" value="SecF_B"/>
    <property type="match status" value="1"/>
</dbReference>
<reference evidence="14 15" key="1">
    <citation type="submission" date="2016-10" db="EMBL/GenBank/DDBJ databases">
        <authorList>
            <person name="de Groot N.N."/>
        </authorList>
    </citation>
    <scope>NUCLEOTIDE SEQUENCE [LARGE SCALE GENOMIC DNA]</scope>
    <source>
        <strain evidence="14 15">A52C2</strain>
    </source>
</reference>
<comment type="similarity">
    <text evidence="12">Belongs to the SecD/SecF family. SecF subfamily.</text>
</comment>
<dbReference type="InterPro" id="IPR055344">
    <property type="entry name" value="SecD_SecF_C_bact"/>
</dbReference>
<dbReference type="GO" id="GO:0005886">
    <property type="term" value="C:plasma membrane"/>
    <property type="evidence" value="ECO:0007669"/>
    <property type="project" value="UniProtKB-SubCell"/>
</dbReference>
<dbReference type="PANTHER" id="PTHR30081">
    <property type="entry name" value="PROTEIN-EXPORT MEMBRANE PROTEIN SEC"/>
    <property type="match status" value="1"/>
</dbReference>
<keyword evidence="4 12" id="KW-0812">Transmembrane</keyword>
<feature type="transmembrane region" description="Helical" evidence="12">
    <location>
        <begin position="122"/>
        <end position="142"/>
    </location>
</feature>
<keyword evidence="15" id="KW-1185">Reference proteome</keyword>
<evidence type="ECO:0000256" key="3">
    <source>
        <dbReference type="ARBA" id="ARBA00022475"/>
    </source>
</evidence>
<protein>
    <recommendedName>
        <fullName evidence="12">Protein-export membrane protein SecF</fullName>
    </recommendedName>
</protein>
<comment type="subcellular location">
    <subcellularLocation>
        <location evidence="1 12">Cell membrane</location>
        <topology evidence="1 12">Multi-pass membrane protein</topology>
    </subcellularLocation>
</comment>
<evidence type="ECO:0000259" key="13">
    <source>
        <dbReference type="Pfam" id="PF02355"/>
    </source>
</evidence>
<dbReference type="GO" id="GO:0015450">
    <property type="term" value="F:protein-transporting ATPase activity"/>
    <property type="evidence" value="ECO:0007669"/>
    <property type="project" value="InterPro"/>
</dbReference>
<evidence type="ECO:0000313" key="14">
    <source>
        <dbReference type="EMBL" id="SEQ03712.1"/>
    </source>
</evidence>
<sequence>MRFAKIGLPVSLVLMVASLVLLFTVGLNEGIDFKGGTVIEVQSKAPTADLADIRSKVDSLGLGAVEVQGFGTPNDVLLRVSAQSGAEGAQEQAVQKIRSVLGADQYTFRRVEVVGPRVSGELAYSGTMSVVLTIVGIMAYIWIRFEWQFALGAVASLVHDVILTIGFFAVSRVEFNLTSIAAILTIVGYSLNDTVVVFDRVREVLRRYKSLSISEVIDQSTNQTLARTILTSVTTLIALLALFFFGGEVIRSFTAAMIFGVLIGTYSSIFIASPTLIFFHVRPKPDKPATDKQASAKPKTGVPA</sequence>